<dbReference type="RefSeq" id="WP_167521894.1">
    <property type="nucleotide sequence ID" value="NZ_JACIFX010000035.1"/>
</dbReference>
<keyword evidence="2" id="KW-0170">Cobalt</keyword>
<name>A0ABR6IZE0_9HYPH</name>
<dbReference type="EMBL" id="JACIFX010000035">
    <property type="protein sequence ID" value="MBB4233288.1"/>
    <property type="molecule type" value="Genomic_DNA"/>
</dbReference>
<sequence>MASRSMFSQHHKDLLSELISVDTVTPMESGRCCDLPRALDLYAAAAQRIGFTTLYRHVPTLDCEAPVSVKRRAEEMGPEFFAHQASIVLGSQDIHGCADVMFNFHMDTVGPFFPARNLRGGIHGRGAADNKGPGVAILEGIERWAANHPPEKRRPRLLIQCVAGEEGGAMGVYGTKQLMELGYHGSLNIFAIPSGGAYFDSSTCSMTLELSVDGKGATDDAPHRGDNASLILSYLCAELARQMGPICSRTDVRMTLAGVATGDMHNRVYGTGRAQFNFSYRTTRSGELVKSAVTSAIETAGFRFVDIFGGIDVFTRTAMRLDQILTVRWLKSGLPVLTNRNADWERKLADAGIKRHADDAETFTCDAMWGQGRGYSIMWGPGSLATNGAHTSSEHIDFADLDQFADQVAALLFIASYEVTGAAACQT</sequence>
<dbReference type="Proteomes" id="UP000551353">
    <property type="component" value="Unassembled WGS sequence"/>
</dbReference>
<evidence type="ECO:0000313" key="3">
    <source>
        <dbReference type="EMBL" id="MBB4233288.1"/>
    </source>
</evidence>
<organism evidence="3 4">
    <name type="scientific">Rhizobium mongolense</name>
    <dbReference type="NCBI Taxonomy" id="57676"/>
    <lineage>
        <taxon>Bacteria</taxon>
        <taxon>Pseudomonadati</taxon>
        <taxon>Pseudomonadota</taxon>
        <taxon>Alphaproteobacteria</taxon>
        <taxon>Hyphomicrobiales</taxon>
        <taxon>Rhizobiaceae</taxon>
        <taxon>Rhizobium/Agrobacterium group</taxon>
        <taxon>Rhizobium</taxon>
    </lineage>
</organism>
<accession>A0ABR6IZE0</accession>
<dbReference type="InterPro" id="IPR002933">
    <property type="entry name" value="Peptidase_M20"/>
</dbReference>
<dbReference type="PANTHER" id="PTHR43808">
    <property type="entry name" value="ACETYLORNITHINE DEACETYLASE"/>
    <property type="match status" value="1"/>
</dbReference>
<dbReference type="InterPro" id="IPR050072">
    <property type="entry name" value="Peptidase_M20A"/>
</dbReference>
<gene>
    <name evidence="3" type="ORF">GGD56_007194</name>
</gene>
<proteinExistence type="predicted"/>
<dbReference type="GO" id="GO:0008777">
    <property type="term" value="F:acetylornithine deacetylase activity"/>
    <property type="evidence" value="ECO:0007669"/>
    <property type="project" value="UniProtKB-EC"/>
</dbReference>
<dbReference type="Gene3D" id="3.40.630.10">
    <property type="entry name" value="Zn peptidases"/>
    <property type="match status" value="1"/>
</dbReference>
<evidence type="ECO:0000256" key="1">
    <source>
        <dbReference type="ARBA" id="ARBA00022801"/>
    </source>
</evidence>
<keyword evidence="4" id="KW-1185">Reference proteome</keyword>
<dbReference type="SUPFAM" id="SSF53187">
    <property type="entry name" value="Zn-dependent exopeptidases"/>
    <property type="match status" value="1"/>
</dbReference>
<evidence type="ECO:0000256" key="2">
    <source>
        <dbReference type="ARBA" id="ARBA00023285"/>
    </source>
</evidence>
<evidence type="ECO:0000313" key="4">
    <source>
        <dbReference type="Proteomes" id="UP000551353"/>
    </source>
</evidence>
<dbReference type="Pfam" id="PF01546">
    <property type="entry name" value="Peptidase_M20"/>
    <property type="match status" value="1"/>
</dbReference>
<reference evidence="3 4" key="1">
    <citation type="submission" date="2020-08" db="EMBL/GenBank/DDBJ databases">
        <title>Genomic Encyclopedia of Type Strains, Phase IV (KMG-V): Genome sequencing to study the core and pangenomes of soil and plant-associated prokaryotes.</title>
        <authorList>
            <person name="Whitman W."/>
        </authorList>
    </citation>
    <scope>NUCLEOTIDE SEQUENCE [LARGE SCALE GENOMIC DNA]</scope>
    <source>
        <strain evidence="3 4">SEMIA 4087</strain>
    </source>
</reference>
<protein>
    <submittedName>
        <fullName evidence="3">Acetylornithine deacetylase</fullName>
        <ecNumber evidence="3">3.5.1.16</ecNumber>
    </submittedName>
</protein>
<dbReference type="PANTHER" id="PTHR43808:SF31">
    <property type="entry name" value="N-ACETYL-L-CITRULLINE DEACETYLASE"/>
    <property type="match status" value="1"/>
</dbReference>
<keyword evidence="1 3" id="KW-0378">Hydrolase</keyword>
<comment type="caution">
    <text evidence="3">The sequence shown here is derived from an EMBL/GenBank/DDBJ whole genome shotgun (WGS) entry which is preliminary data.</text>
</comment>
<dbReference type="EC" id="3.5.1.16" evidence="3"/>